<gene>
    <name evidence="2" type="ORF">FALBO_1561</name>
</gene>
<feature type="region of interest" description="Disordered" evidence="1">
    <location>
        <begin position="61"/>
        <end position="80"/>
    </location>
</feature>
<name>A0A8H4LLE6_9HYPO</name>
<dbReference type="AlphaFoldDB" id="A0A8H4LLE6"/>
<evidence type="ECO:0000313" key="3">
    <source>
        <dbReference type="Proteomes" id="UP000554235"/>
    </source>
</evidence>
<organism evidence="2 3">
    <name type="scientific">Fusarium albosuccineum</name>
    <dbReference type="NCBI Taxonomy" id="1237068"/>
    <lineage>
        <taxon>Eukaryota</taxon>
        <taxon>Fungi</taxon>
        <taxon>Dikarya</taxon>
        <taxon>Ascomycota</taxon>
        <taxon>Pezizomycotina</taxon>
        <taxon>Sordariomycetes</taxon>
        <taxon>Hypocreomycetidae</taxon>
        <taxon>Hypocreales</taxon>
        <taxon>Nectriaceae</taxon>
        <taxon>Fusarium</taxon>
        <taxon>Fusarium decemcellulare species complex</taxon>
    </lineage>
</organism>
<dbReference type="Proteomes" id="UP000554235">
    <property type="component" value="Unassembled WGS sequence"/>
</dbReference>
<dbReference type="EMBL" id="JAADYS010000195">
    <property type="protein sequence ID" value="KAF4471518.1"/>
    <property type="molecule type" value="Genomic_DNA"/>
</dbReference>
<keyword evidence="3" id="KW-1185">Reference proteome</keyword>
<evidence type="ECO:0000256" key="1">
    <source>
        <dbReference type="SAM" id="MobiDB-lite"/>
    </source>
</evidence>
<evidence type="ECO:0000313" key="2">
    <source>
        <dbReference type="EMBL" id="KAF4471518.1"/>
    </source>
</evidence>
<proteinExistence type="predicted"/>
<accession>A0A8H4LLE6</accession>
<sequence length="188" mass="20071">MEASYVGKPDAQGAQRAGISPSIAEALSKDHEPTQSIMEALASLDMRSCGMSMTIVEALERDEEPTPSLPARFSTDSPRGTGISMRIPEALYRLPEQVQPLVGSFAGQNILSGGISASIAKALENDHGPTPSLPGGFNNLSLKKPWYVDICLRCTQSEPRDASVTHGELHRTVLTKRGYIGIHSRGAG</sequence>
<protein>
    <submittedName>
        <fullName evidence="2">Uncharacterized protein</fullName>
    </submittedName>
</protein>
<comment type="caution">
    <text evidence="2">The sequence shown here is derived from an EMBL/GenBank/DDBJ whole genome shotgun (WGS) entry which is preliminary data.</text>
</comment>
<reference evidence="2 3" key="1">
    <citation type="submission" date="2020-01" db="EMBL/GenBank/DDBJ databases">
        <title>Identification and distribution of gene clusters putatively required for synthesis of sphingolipid metabolism inhibitors in phylogenetically diverse species of the filamentous fungus Fusarium.</title>
        <authorList>
            <person name="Kim H.-S."/>
            <person name="Busman M."/>
            <person name="Brown D.W."/>
            <person name="Divon H."/>
            <person name="Uhlig S."/>
            <person name="Proctor R.H."/>
        </authorList>
    </citation>
    <scope>NUCLEOTIDE SEQUENCE [LARGE SCALE GENOMIC DNA]</scope>
    <source>
        <strain evidence="2 3">NRRL 20459</strain>
    </source>
</reference>